<keyword evidence="3" id="KW-1185">Reference proteome</keyword>
<evidence type="ECO:0000313" key="2">
    <source>
        <dbReference type="EnsemblPlants" id="KEH27130"/>
    </source>
</evidence>
<evidence type="ECO:0000313" key="1">
    <source>
        <dbReference type="EMBL" id="KEH27130.1"/>
    </source>
</evidence>
<proteinExistence type="predicted"/>
<organism evidence="1 3">
    <name type="scientific">Medicago truncatula</name>
    <name type="common">Barrel medic</name>
    <name type="synonym">Medicago tribuloides</name>
    <dbReference type="NCBI Taxonomy" id="3880"/>
    <lineage>
        <taxon>Eukaryota</taxon>
        <taxon>Viridiplantae</taxon>
        <taxon>Streptophyta</taxon>
        <taxon>Embryophyta</taxon>
        <taxon>Tracheophyta</taxon>
        <taxon>Spermatophyta</taxon>
        <taxon>Magnoliopsida</taxon>
        <taxon>eudicotyledons</taxon>
        <taxon>Gunneridae</taxon>
        <taxon>Pentapetalae</taxon>
        <taxon>rosids</taxon>
        <taxon>fabids</taxon>
        <taxon>Fabales</taxon>
        <taxon>Fabaceae</taxon>
        <taxon>Papilionoideae</taxon>
        <taxon>50 kb inversion clade</taxon>
        <taxon>NPAAA clade</taxon>
        <taxon>Hologalegina</taxon>
        <taxon>IRL clade</taxon>
        <taxon>Trifolieae</taxon>
        <taxon>Medicago</taxon>
    </lineage>
</organism>
<evidence type="ECO:0000313" key="3">
    <source>
        <dbReference type="Proteomes" id="UP000002051"/>
    </source>
</evidence>
<sequence>MNVFLLTGQLTPSRGGHDGSFNSIPKVVSYSIYSRNCDGDNDNVMIVRKEKRFLMILIEFVQQLSVVFARLITNGTL</sequence>
<reference evidence="1 3" key="1">
    <citation type="journal article" date="2011" name="Nature">
        <title>The Medicago genome provides insight into the evolution of rhizobial symbioses.</title>
        <authorList>
            <person name="Young N.D."/>
            <person name="Debelle F."/>
            <person name="Oldroyd G.E."/>
            <person name="Geurts R."/>
            <person name="Cannon S.B."/>
            <person name="Udvardi M.K."/>
            <person name="Benedito V.A."/>
            <person name="Mayer K.F."/>
            <person name="Gouzy J."/>
            <person name="Schoof H."/>
            <person name="Van de Peer Y."/>
            <person name="Proost S."/>
            <person name="Cook D.R."/>
            <person name="Meyers B.C."/>
            <person name="Spannagl M."/>
            <person name="Cheung F."/>
            <person name="De Mita S."/>
            <person name="Krishnakumar V."/>
            <person name="Gundlach H."/>
            <person name="Zhou S."/>
            <person name="Mudge J."/>
            <person name="Bharti A.K."/>
            <person name="Murray J.D."/>
            <person name="Naoumkina M.A."/>
            <person name="Rosen B."/>
            <person name="Silverstein K.A."/>
            <person name="Tang H."/>
            <person name="Rombauts S."/>
            <person name="Zhao P.X."/>
            <person name="Zhou P."/>
            <person name="Barbe V."/>
            <person name="Bardou P."/>
            <person name="Bechner M."/>
            <person name="Bellec A."/>
            <person name="Berger A."/>
            <person name="Berges H."/>
            <person name="Bidwell S."/>
            <person name="Bisseling T."/>
            <person name="Choisne N."/>
            <person name="Couloux A."/>
            <person name="Denny R."/>
            <person name="Deshpande S."/>
            <person name="Dai X."/>
            <person name="Doyle J.J."/>
            <person name="Dudez A.M."/>
            <person name="Farmer A.D."/>
            <person name="Fouteau S."/>
            <person name="Franken C."/>
            <person name="Gibelin C."/>
            <person name="Gish J."/>
            <person name="Goldstein S."/>
            <person name="Gonzalez A.J."/>
            <person name="Green P.J."/>
            <person name="Hallab A."/>
            <person name="Hartog M."/>
            <person name="Hua A."/>
            <person name="Humphray S.J."/>
            <person name="Jeong D.H."/>
            <person name="Jing Y."/>
            <person name="Jocker A."/>
            <person name="Kenton S.M."/>
            <person name="Kim D.J."/>
            <person name="Klee K."/>
            <person name="Lai H."/>
            <person name="Lang C."/>
            <person name="Lin S."/>
            <person name="Macmil S.L."/>
            <person name="Magdelenat G."/>
            <person name="Matthews L."/>
            <person name="McCorrison J."/>
            <person name="Monaghan E.L."/>
            <person name="Mun J.H."/>
            <person name="Najar F.Z."/>
            <person name="Nicholson C."/>
            <person name="Noirot C."/>
            <person name="O'Bleness M."/>
            <person name="Paule C.R."/>
            <person name="Poulain J."/>
            <person name="Prion F."/>
            <person name="Qin B."/>
            <person name="Qu C."/>
            <person name="Retzel E.F."/>
            <person name="Riddle C."/>
            <person name="Sallet E."/>
            <person name="Samain S."/>
            <person name="Samson N."/>
            <person name="Sanders I."/>
            <person name="Saurat O."/>
            <person name="Scarpelli C."/>
            <person name="Schiex T."/>
            <person name="Segurens B."/>
            <person name="Severin A.J."/>
            <person name="Sherrier D.J."/>
            <person name="Shi R."/>
            <person name="Sims S."/>
            <person name="Singer S.R."/>
            <person name="Sinharoy S."/>
            <person name="Sterck L."/>
            <person name="Viollet A."/>
            <person name="Wang B.B."/>
            <person name="Wang K."/>
            <person name="Wang M."/>
            <person name="Wang X."/>
            <person name="Warfsmann J."/>
            <person name="Weissenbach J."/>
            <person name="White D.D."/>
            <person name="White J.D."/>
            <person name="Wiley G.B."/>
            <person name="Wincker P."/>
            <person name="Xing Y."/>
            <person name="Yang L."/>
            <person name="Yao Z."/>
            <person name="Ying F."/>
            <person name="Zhai J."/>
            <person name="Zhou L."/>
            <person name="Zuber A."/>
            <person name="Denarie J."/>
            <person name="Dixon R.A."/>
            <person name="May G.D."/>
            <person name="Schwartz D.C."/>
            <person name="Rogers J."/>
            <person name="Quetier F."/>
            <person name="Town C.D."/>
            <person name="Roe B.A."/>
        </authorList>
    </citation>
    <scope>NUCLEOTIDE SEQUENCE [LARGE SCALE GENOMIC DNA]</scope>
    <source>
        <strain evidence="1">A17</strain>
        <strain evidence="2 3">cv. Jemalong A17</strain>
    </source>
</reference>
<dbReference type="EnsemblPlants" id="KEH27130">
    <property type="protein sequence ID" value="KEH27130"/>
    <property type="gene ID" value="MTR_6g086885"/>
</dbReference>
<reference evidence="2" key="3">
    <citation type="submission" date="2015-04" db="UniProtKB">
        <authorList>
            <consortium name="EnsemblPlants"/>
        </authorList>
    </citation>
    <scope>IDENTIFICATION</scope>
    <source>
        <strain evidence="2">cv. Jemalong A17</strain>
    </source>
</reference>
<dbReference type="AlphaFoldDB" id="A0A072UMN8"/>
<protein>
    <submittedName>
        <fullName evidence="1 2">Uncharacterized protein</fullName>
    </submittedName>
</protein>
<name>A0A072UMN8_MEDTR</name>
<reference evidence="1 3" key="2">
    <citation type="journal article" date="2014" name="BMC Genomics">
        <title>An improved genome release (version Mt4.0) for the model legume Medicago truncatula.</title>
        <authorList>
            <person name="Tang H."/>
            <person name="Krishnakumar V."/>
            <person name="Bidwell S."/>
            <person name="Rosen B."/>
            <person name="Chan A."/>
            <person name="Zhou S."/>
            <person name="Gentzbittel L."/>
            <person name="Childs K.L."/>
            <person name="Yandell M."/>
            <person name="Gundlach H."/>
            <person name="Mayer K.F."/>
            <person name="Schwartz D.C."/>
            <person name="Town C.D."/>
        </authorList>
    </citation>
    <scope>GENOME REANNOTATION</scope>
    <source>
        <strain evidence="1">A17</strain>
        <strain evidence="2 3">cv. Jemalong A17</strain>
    </source>
</reference>
<dbReference type="HOGENOM" id="CLU_2641894_0_0_1"/>
<gene>
    <name evidence="1" type="ordered locus">MTR_6g086885</name>
</gene>
<dbReference type="Proteomes" id="UP000002051">
    <property type="component" value="Chromosome 6"/>
</dbReference>
<dbReference type="EMBL" id="CM001222">
    <property type="protein sequence ID" value="KEH27130.1"/>
    <property type="molecule type" value="Genomic_DNA"/>
</dbReference>
<accession>A0A072UMN8</accession>